<comment type="cofactor">
    <cofactor evidence="1">
        <name>Mg(2+)</name>
        <dbReference type="ChEBI" id="CHEBI:18420"/>
    </cofactor>
</comment>
<dbReference type="Gene3D" id="3.40.50.300">
    <property type="entry name" value="P-loop containing nucleotide triphosphate hydrolases"/>
    <property type="match status" value="1"/>
</dbReference>
<name>A0AAE9I6B2_9ENTR</name>
<evidence type="ECO:0000256" key="1">
    <source>
        <dbReference type="ARBA" id="ARBA00001946"/>
    </source>
</evidence>
<keyword evidence="4" id="KW-0067">ATP-binding</keyword>
<dbReference type="PIRSF" id="PIRSF006641">
    <property type="entry name" value="CHP00092"/>
    <property type="match status" value="1"/>
</dbReference>
<dbReference type="InterPro" id="IPR031167">
    <property type="entry name" value="G_OBG"/>
</dbReference>
<dbReference type="GO" id="GO:0046872">
    <property type="term" value="F:metal ion binding"/>
    <property type="evidence" value="ECO:0007669"/>
    <property type="project" value="UniProtKB-KW"/>
</dbReference>
<dbReference type="GO" id="GO:0005525">
    <property type="term" value="F:GTP binding"/>
    <property type="evidence" value="ECO:0007669"/>
    <property type="project" value="InterPro"/>
</dbReference>
<dbReference type="PANTHER" id="PTHR23305:SF18">
    <property type="entry name" value="OBG-TYPE G DOMAIN-CONTAINING PROTEIN"/>
    <property type="match status" value="1"/>
</dbReference>
<dbReference type="GO" id="GO:0005737">
    <property type="term" value="C:cytoplasm"/>
    <property type="evidence" value="ECO:0007669"/>
    <property type="project" value="TreeGrafter"/>
</dbReference>
<dbReference type="FunFam" id="1.10.150.300:FF:000001">
    <property type="entry name" value="Ribosome-binding ATPase YchF"/>
    <property type="match status" value="1"/>
</dbReference>
<dbReference type="InterPro" id="IPR004396">
    <property type="entry name" value="ATPase_YchF/OLA1"/>
</dbReference>
<dbReference type="SUPFAM" id="SSF52540">
    <property type="entry name" value="P-loop containing nucleoside triphosphate hydrolases"/>
    <property type="match status" value="1"/>
</dbReference>
<dbReference type="PRINTS" id="PR00326">
    <property type="entry name" value="GTP1OBG"/>
</dbReference>
<dbReference type="GO" id="GO:0016887">
    <property type="term" value="F:ATP hydrolysis activity"/>
    <property type="evidence" value="ECO:0007669"/>
    <property type="project" value="InterPro"/>
</dbReference>
<dbReference type="KEGG" id="bhb:M9394_00040"/>
<dbReference type="Pfam" id="PF06071">
    <property type="entry name" value="YchF-GTPase_C"/>
    <property type="match status" value="1"/>
</dbReference>
<dbReference type="Pfam" id="PF01926">
    <property type="entry name" value="MMR_HSR1"/>
    <property type="match status" value="1"/>
</dbReference>
<evidence type="ECO:0000259" key="6">
    <source>
        <dbReference type="PROSITE" id="PS51710"/>
    </source>
</evidence>
<dbReference type="SUPFAM" id="SSF81271">
    <property type="entry name" value="TGS-like"/>
    <property type="match status" value="1"/>
</dbReference>
<evidence type="ECO:0000256" key="3">
    <source>
        <dbReference type="ARBA" id="ARBA00022741"/>
    </source>
</evidence>
<proteinExistence type="predicted"/>
<dbReference type="Proteomes" id="UP001056323">
    <property type="component" value="Chromosome"/>
</dbReference>
<dbReference type="AlphaFoldDB" id="A0AAE9I6B2"/>
<evidence type="ECO:0000256" key="2">
    <source>
        <dbReference type="ARBA" id="ARBA00022723"/>
    </source>
</evidence>
<dbReference type="PROSITE" id="PS51710">
    <property type="entry name" value="G_OBG"/>
    <property type="match status" value="1"/>
</dbReference>
<dbReference type="Gene3D" id="3.10.20.30">
    <property type="match status" value="1"/>
</dbReference>
<accession>A0AAE9I6B2</accession>
<keyword evidence="3" id="KW-0547">Nucleotide-binding</keyword>
<feature type="domain" description="OBG-type G" evidence="6">
    <location>
        <begin position="3"/>
        <end position="259"/>
    </location>
</feature>
<dbReference type="FunFam" id="3.10.20.30:FF:000029">
    <property type="entry name" value="Obg-like ATPase 1"/>
    <property type="match status" value="1"/>
</dbReference>
<sequence length="358" mass="40511">MQIDCGIIGLPNVGKSTVFSILTNAPVKIANFPFCTIHPNISVVQIPDLRVYQLTDIVSSHETVHGKIKFVDIAGLIKGAAQGIGLGSKILNHIRTTKVLCHVVRCFDDNETVHVFNDIDPCRDVDIVNTELILFDISQCEQSICTLQKKYKLINENIEQQLLVLKKCLDYLYDGVLLRRGHFSKTERTNIEKFNFLTNKPIVYFANIDEKSVTNNIYLNKLRAFASNDGIPLISCCAMLSLLKNRGDRVETAMKQQTDILHDTVSVIFSVLDLRTFFTINSHMTRAWIYVGGMTALEAAKKVHSDFKKGFIRVQIIKFDDFIFYRGELGVKKVGKICYAGKDYCVKDGDILKFLFQI</sequence>
<dbReference type="EMBL" id="CP097751">
    <property type="protein sequence ID" value="URJ27555.1"/>
    <property type="molecule type" value="Genomic_DNA"/>
</dbReference>
<dbReference type="InterPro" id="IPR027417">
    <property type="entry name" value="P-loop_NTPase"/>
</dbReference>
<evidence type="ECO:0000256" key="5">
    <source>
        <dbReference type="ARBA" id="ARBA00022842"/>
    </source>
</evidence>
<dbReference type="NCBIfam" id="TIGR00092">
    <property type="entry name" value="redox-regulated ATPase YchF"/>
    <property type="match status" value="1"/>
</dbReference>
<organism evidence="7 8">
    <name type="scientific">Candidatus Blochmanniella camponoti</name>
    <dbReference type="NCBI Taxonomy" id="108080"/>
    <lineage>
        <taxon>Bacteria</taxon>
        <taxon>Pseudomonadati</taxon>
        <taxon>Pseudomonadota</taxon>
        <taxon>Gammaproteobacteria</taxon>
        <taxon>Enterobacterales</taxon>
        <taxon>Enterobacteriaceae</taxon>
        <taxon>ant endosymbionts</taxon>
        <taxon>Candidatus Blochmanniella</taxon>
    </lineage>
</organism>
<dbReference type="InterPro" id="IPR006073">
    <property type="entry name" value="GTP-bd"/>
</dbReference>
<dbReference type="Gene3D" id="1.10.150.300">
    <property type="entry name" value="TGS-like domain"/>
    <property type="match status" value="1"/>
</dbReference>
<keyword evidence="2" id="KW-0479">Metal-binding</keyword>
<dbReference type="InterPro" id="IPR012675">
    <property type="entry name" value="Beta-grasp_dom_sf"/>
</dbReference>
<dbReference type="InterPro" id="IPR012676">
    <property type="entry name" value="TGS-like"/>
</dbReference>
<dbReference type="GO" id="GO:0005524">
    <property type="term" value="F:ATP binding"/>
    <property type="evidence" value="ECO:0007669"/>
    <property type="project" value="UniProtKB-KW"/>
</dbReference>
<dbReference type="InterPro" id="IPR023192">
    <property type="entry name" value="TGS-like_dom_sf"/>
</dbReference>
<keyword evidence="5" id="KW-0460">Magnesium</keyword>
<evidence type="ECO:0000313" key="8">
    <source>
        <dbReference type="Proteomes" id="UP001056323"/>
    </source>
</evidence>
<reference evidence="7" key="1">
    <citation type="submission" date="2022-05" db="EMBL/GenBank/DDBJ databases">
        <title>Impact of host demography and evolutionary history on endosymbiont molecular evolution: a test in carpenter ants (Genus Camponotus) and their Blochmannia endosymbionts.</title>
        <authorList>
            <person name="Manthey J.D."/>
            <person name="Giron J.C."/>
            <person name="Hruska J.P."/>
        </authorList>
    </citation>
    <scope>NUCLEOTIDE SEQUENCE</scope>
    <source>
        <strain evidence="7">C-049</strain>
    </source>
</reference>
<dbReference type="RefSeq" id="WP_250250005.1">
    <property type="nucleotide sequence ID" value="NZ_CP097751.1"/>
</dbReference>
<evidence type="ECO:0000256" key="4">
    <source>
        <dbReference type="ARBA" id="ARBA00022840"/>
    </source>
</evidence>
<gene>
    <name evidence="7" type="primary">ychF</name>
    <name evidence="7" type="ORF">M9394_00040</name>
</gene>
<dbReference type="PANTHER" id="PTHR23305">
    <property type="entry name" value="OBG GTPASE FAMILY"/>
    <property type="match status" value="1"/>
</dbReference>
<protein>
    <submittedName>
        <fullName evidence="7">Redox-regulated ATPase YchF</fullName>
    </submittedName>
</protein>
<evidence type="ECO:0000313" key="7">
    <source>
        <dbReference type="EMBL" id="URJ27555.1"/>
    </source>
</evidence>
<dbReference type="InterPro" id="IPR013029">
    <property type="entry name" value="YchF_C"/>
</dbReference>